<sequence length="104" mass="12074">MIMIVITWKQGYLLMVTQDSEKKKSSKIWDMYKPVAVNEGIHRMECRSCHANFSYKGGQLWRYHKSCKAKEALGPSQQQQNADLPFGYLSCYGQLPTLIVLHYQ</sequence>
<dbReference type="Proteomes" id="UP000244336">
    <property type="component" value="Chromosome 6"/>
</dbReference>
<dbReference type="OrthoDB" id="1935496at2759"/>
<keyword evidence="2" id="KW-1185">Reference proteome</keyword>
<gene>
    <name evidence="1" type="ORF">GQ55_6G054500</name>
</gene>
<evidence type="ECO:0000313" key="1">
    <source>
        <dbReference type="EMBL" id="PUZ50382.1"/>
    </source>
</evidence>
<organism evidence="1 2">
    <name type="scientific">Panicum hallii var. hallii</name>
    <dbReference type="NCBI Taxonomy" id="1504633"/>
    <lineage>
        <taxon>Eukaryota</taxon>
        <taxon>Viridiplantae</taxon>
        <taxon>Streptophyta</taxon>
        <taxon>Embryophyta</taxon>
        <taxon>Tracheophyta</taxon>
        <taxon>Spermatophyta</taxon>
        <taxon>Magnoliopsida</taxon>
        <taxon>Liliopsida</taxon>
        <taxon>Poales</taxon>
        <taxon>Poaceae</taxon>
        <taxon>PACMAD clade</taxon>
        <taxon>Panicoideae</taxon>
        <taxon>Panicodae</taxon>
        <taxon>Paniceae</taxon>
        <taxon>Panicinae</taxon>
        <taxon>Panicum</taxon>
        <taxon>Panicum sect. Panicum</taxon>
    </lineage>
</organism>
<dbReference type="AlphaFoldDB" id="A0A2T7D4A4"/>
<evidence type="ECO:0008006" key="3">
    <source>
        <dbReference type="Google" id="ProtNLM"/>
    </source>
</evidence>
<evidence type="ECO:0000313" key="2">
    <source>
        <dbReference type="Proteomes" id="UP000244336"/>
    </source>
</evidence>
<dbReference type="Gramene" id="PUZ50382">
    <property type="protein sequence ID" value="PUZ50382"/>
    <property type="gene ID" value="GQ55_6G054500"/>
</dbReference>
<name>A0A2T7D4A4_9POAL</name>
<dbReference type="EMBL" id="CM009754">
    <property type="protein sequence ID" value="PUZ50382.1"/>
    <property type="molecule type" value="Genomic_DNA"/>
</dbReference>
<accession>A0A2T7D4A4</accession>
<reference evidence="1 2" key="1">
    <citation type="submission" date="2018-04" db="EMBL/GenBank/DDBJ databases">
        <title>WGS assembly of Panicum hallii var. hallii HAL2.</title>
        <authorList>
            <person name="Lovell J."/>
            <person name="Jenkins J."/>
            <person name="Lowry D."/>
            <person name="Mamidi S."/>
            <person name="Sreedasyam A."/>
            <person name="Weng X."/>
            <person name="Barry K."/>
            <person name="Bonette J."/>
            <person name="Campitelli B."/>
            <person name="Daum C."/>
            <person name="Gordon S."/>
            <person name="Gould B."/>
            <person name="Lipzen A."/>
            <person name="MacQueen A."/>
            <person name="Palacio-Mejia J."/>
            <person name="Plott C."/>
            <person name="Shakirov E."/>
            <person name="Shu S."/>
            <person name="Yoshinaga Y."/>
            <person name="Zane M."/>
            <person name="Rokhsar D."/>
            <person name="Grimwood J."/>
            <person name="Schmutz J."/>
            <person name="Juenger T."/>
        </authorList>
    </citation>
    <scope>NUCLEOTIDE SEQUENCE [LARGE SCALE GENOMIC DNA]</scope>
    <source>
        <strain evidence="2">cv. HAL2</strain>
    </source>
</reference>
<protein>
    <recommendedName>
        <fullName evidence="3">BED-type domain-containing protein</fullName>
    </recommendedName>
</protein>
<proteinExistence type="predicted"/>